<gene>
    <name evidence="1" type="ORF">DERP_008908</name>
</gene>
<sequence>MFFHCSSQSKAIMAAMGVADSGLFVVDDCELLTTSLATVVLLDVIDLFPDDSACLSALETATEIGFETVCLGFSVDGCFLTSSSDFFISLTLELSDIVFLLPSFLAGAVASAEPETTATAAFVVSILIGSSESLDEVALFGGRPRRPLLALLPLLLANETFLTGVGAGVGAGVPRV</sequence>
<name>A0ABQ8JNX1_DERPT</name>
<reference evidence="1 2" key="2">
    <citation type="journal article" date="2022" name="Mol. Biol. Evol.">
        <title>Comparative Genomics Reveals Insights into the Divergent Evolution of Astigmatic Mites and Household Pest Adaptations.</title>
        <authorList>
            <person name="Xiong Q."/>
            <person name="Wan A.T."/>
            <person name="Liu X."/>
            <person name="Fung C.S."/>
            <person name="Xiao X."/>
            <person name="Malainual N."/>
            <person name="Hou J."/>
            <person name="Wang L."/>
            <person name="Wang M."/>
            <person name="Yang K.Y."/>
            <person name="Cui Y."/>
            <person name="Leung E.L."/>
            <person name="Nong W."/>
            <person name="Shin S.K."/>
            <person name="Au S.W."/>
            <person name="Jeong K.Y."/>
            <person name="Chew F.T."/>
            <person name="Hui J.H."/>
            <person name="Leung T.F."/>
            <person name="Tungtrongchitr A."/>
            <person name="Zhong N."/>
            <person name="Liu Z."/>
            <person name="Tsui S.K."/>
        </authorList>
    </citation>
    <scope>NUCLEOTIDE SEQUENCE [LARGE SCALE GENOMIC DNA]</scope>
    <source>
        <strain evidence="1">Derp</strain>
    </source>
</reference>
<evidence type="ECO:0000313" key="2">
    <source>
        <dbReference type="Proteomes" id="UP000887458"/>
    </source>
</evidence>
<accession>A0ABQ8JNX1</accession>
<dbReference type="EMBL" id="NJHN03000030">
    <property type="protein sequence ID" value="KAH9424060.1"/>
    <property type="molecule type" value="Genomic_DNA"/>
</dbReference>
<reference evidence="1 2" key="1">
    <citation type="journal article" date="2018" name="J. Allergy Clin. Immunol.">
        <title>High-quality assembly of Dermatophagoides pteronyssinus genome and transcriptome reveals a wide range of novel allergens.</title>
        <authorList>
            <person name="Liu X.Y."/>
            <person name="Yang K.Y."/>
            <person name="Wang M.Q."/>
            <person name="Kwok J.S."/>
            <person name="Zeng X."/>
            <person name="Yang Z."/>
            <person name="Xiao X.J."/>
            <person name="Lau C.P."/>
            <person name="Li Y."/>
            <person name="Huang Z.M."/>
            <person name="Ba J.G."/>
            <person name="Yim A.K."/>
            <person name="Ouyang C.Y."/>
            <person name="Ngai S.M."/>
            <person name="Chan T.F."/>
            <person name="Leung E.L."/>
            <person name="Liu L."/>
            <person name="Liu Z.G."/>
            <person name="Tsui S.K."/>
        </authorList>
    </citation>
    <scope>NUCLEOTIDE SEQUENCE [LARGE SCALE GENOMIC DNA]</scope>
    <source>
        <strain evidence="1">Derp</strain>
    </source>
</reference>
<keyword evidence="2" id="KW-1185">Reference proteome</keyword>
<organism evidence="1 2">
    <name type="scientific">Dermatophagoides pteronyssinus</name>
    <name type="common">European house dust mite</name>
    <dbReference type="NCBI Taxonomy" id="6956"/>
    <lineage>
        <taxon>Eukaryota</taxon>
        <taxon>Metazoa</taxon>
        <taxon>Ecdysozoa</taxon>
        <taxon>Arthropoda</taxon>
        <taxon>Chelicerata</taxon>
        <taxon>Arachnida</taxon>
        <taxon>Acari</taxon>
        <taxon>Acariformes</taxon>
        <taxon>Sarcoptiformes</taxon>
        <taxon>Astigmata</taxon>
        <taxon>Psoroptidia</taxon>
        <taxon>Analgoidea</taxon>
        <taxon>Pyroglyphidae</taxon>
        <taxon>Dermatophagoidinae</taxon>
        <taxon>Dermatophagoides</taxon>
    </lineage>
</organism>
<comment type="caution">
    <text evidence="1">The sequence shown here is derived from an EMBL/GenBank/DDBJ whole genome shotgun (WGS) entry which is preliminary data.</text>
</comment>
<dbReference type="Proteomes" id="UP000887458">
    <property type="component" value="Unassembled WGS sequence"/>
</dbReference>
<protein>
    <submittedName>
        <fullName evidence="1">Uncharacterized protein</fullName>
    </submittedName>
</protein>
<evidence type="ECO:0000313" key="1">
    <source>
        <dbReference type="EMBL" id="KAH9424060.1"/>
    </source>
</evidence>
<proteinExistence type="predicted"/>